<dbReference type="AlphaFoldDB" id="A0AAD7AG20"/>
<organism evidence="2 3">
    <name type="scientific">Mycena albidolilacea</name>
    <dbReference type="NCBI Taxonomy" id="1033008"/>
    <lineage>
        <taxon>Eukaryota</taxon>
        <taxon>Fungi</taxon>
        <taxon>Dikarya</taxon>
        <taxon>Basidiomycota</taxon>
        <taxon>Agaricomycotina</taxon>
        <taxon>Agaricomycetes</taxon>
        <taxon>Agaricomycetidae</taxon>
        <taxon>Agaricales</taxon>
        <taxon>Marasmiineae</taxon>
        <taxon>Mycenaceae</taxon>
        <taxon>Mycena</taxon>
    </lineage>
</organism>
<evidence type="ECO:0000313" key="3">
    <source>
        <dbReference type="Proteomes" id="UP001218218"/>
    </source>
</evidence>
<evidence type="ECO:0000256" key="1">
    <source>
        <dbReference type="SAM" id="MobiDB-lite"/>
    </source>
</evidence>
<dbReference type="EMBL" id="JARIHO010000007">
    <property type="protein sequence ID" value="KAJ7357914.1"/>
    <property type="molecule type" value="Genomic_DNA"/>
</dbReference>
<feature type="region of interest" description="Disordered" evidence="1">
    <location>
        <begin position="115"/>
        <end position="335"/>
    </location>
</feature>
<keyword evidence="3" id="KW-1185">Reference proteome</keyword>
<feature type="compositionally biased region" description="Basic and acidic residues" evidence="1">
    <location>
        <begin position="322"/>
        <end position="335"/>
    </location>
</feature>
<feature type="region of interest" description="Disordered" evidence="1">
    <location>
        <begin position="382"/>
        <end position="429"/>
    </location>
</feature>
<sequence length="858" mass="92340">MGEAVEEDAVIDDGAMANAIDMDTYEVARRQLGELAWTSRVLRMANGELVPSRGFWSGDVRLGGEWRPGRFEVFPSGGAWAMLFGKPLLTSFGAWHGYEEDVILLCSANGERAASADAGRGTIPGGKATPPVRQVPDSTHPVDETPDEHPRTGMQSISTHGVQAAAASHGANEKVLSQGLAGMTQGHGGARESIQQGVATSSQLGAAEAPSPAAKKTTWETIPGGEDPPPTRRVSASSESVPRAPQSGNPAEPEAPKRDAGGRKGKREHLRGKTDRKQWTERRVGGDTDRRAAGGPAVIVPEGREPQGAQQTLRPSAQRRKAIAERRAERMRKGEDLERAAAVEERRVGAEARRALEALAEGGAVGRVRTREGVKEWRRMQAISKGSQSGHVPRSATNSEGISRIPSREQEAPMQIQARESERDMAQGPRKIARGEFYEARSFAQLPHLCDGVPNLGEPERDWAEIWHLDDAAGDACDDPGTEQPESAGSADCSLFTRKTSLRDARRMAEVKQRIRAAIIFSACHLTIHRDVTRVTHPFYHDHRPLAAAARSHASPGAVVACLIPDDFLSPPFATAATRLHTPASVPCTVLDDADSFVRTLPLPSLSLPPTPTSVSTASVSVTRRTRACHVRRHSPHLPPTCTYVMPHLPHPYPYAHLRTSRIHLAHIHHSSRIRCAPAVSAPPTFGTLGPVVYCTCRTASVPALDAPTGTCTRPHAPTITRTHVHSLQLHLRLAALALCTHACPTATAATTQRLHLHLPLHARTRRTPAPAALHCTSLYLSHTGTCVCSPMPAAREAPAAAALAPSVPACTVPRIPHLVTRSMASVRTPPHQLRIDSVCPRPSHRHTTAPLSHIATR</sequence>
<proteinExistence type="predicted"/>
<accession>A0AAD7AG20</accession>
<evidence type="ECO:0000313" key="2">
    <source>
        <dbReference type="EMBL" id="KAJ7357914.1"/>
    </source>
</evidence>
<protein>
    <submittedName>
        <fullName evidence="2">Uncharacterized protein</fullName>
    </submittedName>
</protein>
<comment type="caution">
    <text evidence="2">The sequence shown here is derived from an EMBL/GenBank/DDBJ whole genome shotgun (WGS) entry which is preliminary data.</text>
</comment>
<feature type="compositionally biased region" description="Basic and acidic residues" evidence="1">
    <location>
        <begin position="271"/>
        <end position="292"/>
    </location>
</feature>
<feature type="compositionally biased region" description="Polar residues" evidence="1">
    <location>
        <begin position="384"/>
        <end position="401"/>
    </location>
</feature>
<name>A0AAD7AG20_9AGAR</name>
<feature type="compositionally biased region" description="Basic and acidic residues" evidence="1">
    <location>
        <begin position="140"/>
        <end position="151"/>
    </location>
</feature>
<dbReference type="Proteomes" id="UP001218218">
    <property type="component" value="Unassembled WGS sequence"/>
</dbReference>
<gene>
    <name evidence="2" type="ORF">DFH08DRAFT_953122</name>
</gene>
<feature type="compositionally biased region" description="Polar residues" evidence="1">
    <location>
        <begin position="193"/>
        <end position="204"/>
    </location>
</feature>
<reference evidence="2" key="1">
    <citation type="submission" date="2023-03" db="EMBL/GenBank/DDBJ databases">
        <title>Massive genome expansion in bonnet fungi (Mycena s.s.) driven by repeated elements and novel gene families across ecological guilds.</title>
        <authorList>
            <consortium name="Lawrence Berkeley National Laboratory"/>
            <person name="Harder C.B."/>
            <person name="Miyauchi S."/>
            <person name="Viragh M."/>
            <person name="Kuo A."/>
            <person name="Thoen E."/>
            <person name="Andreopoulos B."/>
            <person name="Lu D."/>
            <person name="Skrede I."/>
            <person name="Drula E."/>
            <person name="Henrissat B."/>
            <person name="Morin E."/>
            <person name="Kohler A."/>
            <person name="Barry K."/>
            <person name="LaButti K."/>
            <person name="Morin E."/>
            <person name="Salamov A."/>
            <person name="Lipzen A."/>
            <person name="Mereny Z."/>
            <person name="Hegedus B."/>
            <person name="Baldrian P."/>
            <person name="Stursova M."/>
            <person name="Weitz H."/>
            <person name="Taylor A."/>
            <person name="Grigoriev I.V."/>
            <person name="Nagy L.G."/>
            <person name="Martin F."/>
            <person name="Kauserud H."/>
        </authorList>
    </citation>
    <scope>NUCLEOTIDE SEQUENCE</scope>
    <source>
        <strain evidence="2">CBHHK002</strain>
    </source>
</reference>